<evidence type="ECO:0000259" key="9">
    <source>
        <dbReference type="PROSITE" id="PS51779"/>
    </source>
</evidence>
<comment type="subcellular location">
    <subcellularLocation>
        <location evidence="1">Membrane</location>
    </subcellularLocation>
</comment>
<evidence type="ECO:0000256" key="8">
    <source>
        <dbReference type="SAM" id="Phobius"/>
    </source>
</evidence>
<feature type="transmembrane region" description="Helical" evidence="8">
    <location>
        <begin position="21"/>
        <end position="40"/>
    </location>
</feature>
<accession>A0A371P388</accession>
<organism evidence="10 11">
    <name type="scientific">Aeromicrobium endophyticum</name>
    <dbReference type="NCBI Taxonomy" id="2292704"/>
    <lineage>
        <taxon>Bacteria</taxon>
        <taxon>Bacillati</taxon>
        <taxon>Actinomycetota</taxon>
        <taxon>Actinomycetes</taxon>
        <taxon>Propionibacteriales</taxon>
        <taxon>Nocardioidaceae</taxon>
        <taxon>Aeromicrobium</taxon>
    </lineage>
</organism>
<keyword evidence="6 8" id="KW-0472">Membrane</keyword>
<keyword evidence="4 8" id="KW-0812">Transmembrane</keyword>
<evidence type="ECO:0000256" key="6">
    <source>
        <dbReference type="ARBA" id="ARBA00023136"/>
    </source>
</evidence>
<dbReference type="Proteomes" id="UP000265581">
    <property type="component" value="Unassembled WGS sequence"/>
</dbReference>
<keyword evidence="2" id="KW-1003">Cell membrane</keyword>
<dbReference type="InterPro" id="IPR013685">
    <property type="entry name" value="POTRA_FtsQ_type"/>
</dbReference>
<evidence type="ECO:0000256" key="7">
    <source>
        <dbReference type="ARBA" id="ARBA00023306"/>
    </source>
</evidence>
<keyword evidence="5 8" id="KW-1133">Transmembrane helix</keyword>
<evidence type="ECO:0000256" key="5">
    <source>
        <dbReference type="ARBA" id="ARBA00022989"/>
    </source>
</evidence>
<evidence type="ECO:0000256" key="3">
    <source>
        <dbReference type="ARBA" id="ARBA00022618"/>
    </source>
</evidence>
<dbReference type="InterPro" id="IPR034746">
    <property type="entry name" value="POTRA"/>
</dbReference>
<proteinExistence type="predicted"/>
<dbReference type="Pfam" id="PF03799">
    <property type="entry name" value="FtsQ_DivIB_C"/>
    <property type="match status" value="1"/>
</dbReference>
<sequence>MTAERFSERSRAERRRRYFRVALGVLVVAALGALAWMVWFSSVLAVRDVEVSGRTTLKQAQVLRVAQVPQGRPLARVDVGAIEQRVSGLDRVDTVEVGRSWPHTISISIVERKSVVWARVDGQIRGIDRNGIAFRSYGSPPKGLLEATIDVTDARDRLQTAESLASVVTLIGRKDPGLREQVESVTASSKDSIELKLTKGRTVVWGSRDDGGRKLQVLTPLLRLEASRYDVSAPDQPTTTP</sequence>
<feature type="domain" description="POTRA" evidence="9">
    <location>
        <begin position="44"/>
        <end position="112"/>
    </location>
</feature>
<dbReference type="GO" id="GO:0005886">
    <property type="term" value="C:plasma membrane"/>
    <property type="evidence" value="ECO:0007669"/>
    <property type="project" value="TreeGrafter"/>
</dbReference>
<dbReference type="RefSeq" id="WP_119704996.1">
    <property type="nucleotide sequence ID" value="NZ_JBHSOI010000002.1"/>
</dbReference>
<protein>
    <submittedName>
        <fullName evidence="10">Cell division protein FtsQ</fullName>
    </submittedName>
</protein>
<evidence type="ECO:0000256" key="1">
    <source>
        <dbReference type="ARBA" id="ARBA00004370"/>
    </source>
</evidence>
<keyword evidence="3 10" id="KW-0132">Cell division</keyword>
<evidence type="ECO:0000313" key="11">
    <source>
        <dbReference type="Proteomes" id="UP000265581"/>
    </source>
</evidence>
<evidence type="ECO:0000256" key="2">
    <source>
        <dbReference type="ARBA" id="ARBA00022475"/>
    </source>
</evidence>
<dbReference type="GO" id="GO:0051301">
    <property type="term" value="P:cell division"/>
    <property type="evidence" value="ECO:0007669"/>
    <property type="project" value="UniProtKB-KW"/>
</dbReference>
<name>A0A371P388_9ACTN</name>
<dbReference type="OrthoDB" id="9790760at2"/>
<evidence type="ECO:0000313" key="10">
    <source>
        <dbReference type="EMBL" id="REK70402.1"/>
    </source>
</evidence>
<gene>
    <name evidence="10" type="ORF">DX116_14775</name>
</gene>
<keyword evidence="7" id="KW-0131">Cell cycle</keyword>
<dbReference type="AlphaFoldDB" id="A0A371P388"/>
<dbReference type="EMBL" id="QUBR01000002">
    <property type="protein sequence ID" value="REK70402.1"/>
    <property type="molecule type" value="Genomic_DNA"/>
</dbReference>
<reference evidence="10 11" key="1">
    <citation type="submission" date="2018-08" db="EMBL/GenBank/DDBJ databases">
        <title>Aeromicrobium sp. M2KJ-4, whole genome shotgun sequence.</title>
        <authorList>
            <person name="Tuo L."/>
        </authorList>
    </citation>
    <scope>NUCLEOTIDE SEQUENCE [LARGE SCALE GENOMIC DNA]</scope>
    <source>
        <strain evidence="10 11">M2KJ-4</strain>
    </source>
</reference>
<evidence type="ECO:0000256" key="4">
    <source>
        <dbReference type="ARBA" id="ARBA00022692"/>
    </source>
</evidence>
<keyword evidence="11" id="KW-1185">Reference proteome</keyword>
<comment type="caution">
    <text evidence="10">The sequence shown here is derived from an EMBL/GenBank/DDBJ whole genome shotgun (WGS) entry which is preliminary data.</text>
</comment>
<dbReference type="PANTHER" id="PTHR37820:SF1">
    <property type="entry name" value="CELL DIVISION PROTEIN FTSQ"/>
    <property type="match status" value="1"/>
</dbReference>
<dbReference type="Pfam" id="PF08478">
    <property type="entry name" value="POTRA_1"/>
    <property type="match status" value="1"/>
</dbReference>
<dbReference type="Gene3D" id="3.10.20.310">
    <property type="entry name" value="membrane protein fhac"/>
    <property type="match status" value="1"/>
</dbReference>
<dbReference type="InterPro" id="IPR005548">
    <property type="entry name" value="Cell_div_FtsQ/DivIB_C"/>
</dbReference>
<dbReference type="PANTHER" id="PTHR37820">
    <property type="entry name" value="CELL DIVISION PROTEIN DIVIB"/>
    <property type="match status" value="1"/>
</dbReference>
<dbReference type="InterPro" id="IPR050487">
    <property type="entry name" value="FtsQ_DivIB"/>
</dbReference>
<dbReference type="PROSITE" id="PS51779">
    <property type="entry name" value="POTRA"/>
    <property type="match status" value="1"/>
</dbReference>